<dbReference type="OrthoDB" id="539213at2759"/>
<proteinExistence type="predicted"/>
<gene>
    <name evidence="5" type="ORF">F5X68DRAFT_241849</name>
</gene>
<feature type="domain" description="Clr5" evidence="4">
    <location>
        <begin position="10"/>
        <end position="62"/>
    </location>
</feature>
<sequence length="739" mass="81872">MAKTRAKRLPKEEWARHKEYISDMYISRNASLKEVLDYLHQSGLNSTQHQLRQQLKKWGLKKNMEADEWGRIAHLVAKRSLNGKITSIIRNGRYYGPSKIAKEIGRHCTVSDMTRFTKEPTPVCPSSVTMSTPQPMLIDITWPNSLPWLHFGNRYPSLLEQWCQPLGLGSPLARAVMRLGIPVDLLQLGVFESTQHTLSTPWKLCSSHLVAQNLPTDAPGQAIGILAYILSNNQQRLFFSNGLRVRAQQFDVLCGILVNSGLMELGAAAAYSSDYTAAAVLENLLHLVDWPPMSGNVLASLGQQSIALISWALQSPPKSFARMLRTVIYNAMIRPLLLFRSRPAAIIQKAPASSIQTLRDFGFRPDRDTIVFAASAGCYDVAKGLLKECDTWDTERLTSSLDFMPLDMAIRNNNGPMVQLLIDHGEDVNSLQYQQIRWGRSPLQWAVDKGTSSIIEMLLEAGADVNQEAAENGGATALQLAAIQGYMDVAKTLIDKNADVNAPGACLKYGRTALQGAAENGRLDMAALLLSSGVRTQGSYRNSFIAAVALARNEGHCVVEKMLKERCGWTPEDQAGLKQLVSLRRWTEFLWDDWTDDDSMDSDCLWWYSYPSSEAGSQAYHHLGFATNQEDGRECETVGSGDPDVKVGMATLEKSRSHASTDVTDEDDINCLGSEADLALDGSEEMGAWQEEISWPAFDVADLDGEMTNPFQHPSFDDETWAEAAAPFINDGFWYGPPI</sequence>
<dbReference type="PROSITE" id="PS50297">
    <property type="entry name" value="ANK_REP_REGION"/>
    <property type="match status" value="3"/>
</dbReference>
<dbReference type="Pfam" id="PF14420">
    <property type="entry name" value="Clr5"/>
    <property type="match status" value="1"/>
</dbReference>
<reference evidence="5" key="1">
    <citation type="journal article" date="2021" name="Nat. Commun.">
        <title>Genetic determinants of endophytism in the Arabidopsis root mycobiome.</title>
        <authorList>
            <person name="Mesny F."/>
            <person name="Miyauchi S."/>
            <person name="Thiergart T."/>
            <person name="Pickel B."/>
            <person name="Atanasova L."/>
            <person name="Karlsson M."/>
            <person name="Huettel B."/>
            <person name="Barry K.W."/>
            <person name="Haridas S."/>
            <person name="Chen C."/>
            <person name="Bauer D."/>
            <person name="Andreopoulos W."/>
            <person name="Pangilinan J."/>
            <person name="LaButti K."/>
            <person name="Riley R."/>
            <person name="Lipzen A."/>
            <person name="Clum A."/>
            <person name="Drula E."/>
            <person name="Henrissat B."/>
            <person name="Kohler A."/>
            <person name="Grigoriev I.V."/>
            <person name="Martin F.M."/>
            <person name="Hacquard S."/>
        </authorList>
    </citation>
    <scope>NUCLEOTIDE SEQUENCE</scope>
    <source>
        <strain evidence="5">MPI-SDFR-AT-0117</strain>
    </source>
</reference>
<dbReference type="Proteomes" id="UP000770015">
    <property type="component" value="Unassembled WGS sequence"/>
</dbReference>
<dbReference type="InterPro" id="IPR025676">
    <property type="entry name" value="Clr5_dom"/>
</dbReference>
<dbReference type="SUPFAM" id="SSF48403">
    <property type="entry name" value="Ankyrin repeat"/>
    <property type="match status" value="1"/>
</dbReference>
<dbReference type="InterPro" id="IPR051637">
    <property type="entry name" value="Ank_repeat_dom-contain_49"/>
</dbReference>
<keyword evidence="6" id="KW-1185">Reference proteome</keyword>
<evidence type="ECO:0000259" key="4">
    <source>
        <dbReference type="Pfam" id="PF14420"/>
    </source>
</evidence>
<dbReference type="EMBL" id="JAGSXJ010000016">
    <property type="protein sequence ID" value="KAH6684856.1"/>
    <property type="molecule type" value="Genomic_DNA"/>
</dbReference>
<dbReference type="AlphaFoldDB" id="A0A9P9A723"/>
<evidence type="ECO:0000256" key="2">
    <source>
        <dbReference type="ARBA" id="ARBA00023043"/>
    </source>
</evidence>
<feature type="repeat" description="ANK" evidence="3">
    <location>
        <begin position="401"/>
        <end position="433"/>
    </location>
</feature>
<dbReference type="Gene3D" id="1.25.40.20">
    <property type="entry name" value="Ankyrin repeat-containing domain"/>
    <property type="match status" value="2"/>
</dbReference>
<comment type="caution">
    <text evidence="5">The sequence shown here is derived from an EMBL/GenBank/DDBJ whole genome shotgun (WGS) entry which is preliminary data.</text>
</comment>
<dbReference type="PANTHER" id="PTHR24180">
    <property type="entry name" value="CYCLIN-DEPENDENT KINASE INHIBITOR 2C-RELATED"/>
    <property type="match status" value="1"/>
</dbReference>
<evidence type="ECO:0000313" key="5">
    <source>
        <dbReference type="EMBL" id="KAH6684856.1"/>
    </source>
</evidence>
<evidence type="ECO:0000256" key="1">
    <source>
        <dbReference type="ARBA" id="ARBA00022737"/>
    </source>
</evidence>
<feature type="repeat" description="ANK" evidence="3">
    <location>
        <begin position="473"/>
        <end position="505"/>
    </location>
</feature>
<dbReference type="SMART" id="SM00248">
    <property type="entry name" value="ANK"/>
    <property type="match status" value="4"/>
</dbReference>
<dbReference type="InterPro" id="IPR002110">
    <property type="entry name" value="Ankyrin_rpt"/>
</dbReference>
<accession>A0A9P9A723</accession>
<name>A0A9P9A723_9PEZI</name>
<evidence type="ECO:0000256" key="3">
    <source>
        <dbReference type="PROSITE-ProRule" id="PRU00023"/>
    </source>
</evidence>
<dbReference type="PANTHER" id="PTHR24180:SF45">
    <property type="entry name" value="POLY [ADP-RIBOSE] POLYMERASE TANKYRASE"/>
    <property type="match status" value="1"/>
</dbReference>
<organism evidence="5 6">
    <name type="scientific">Plectosphaerella plurivora</name>
    <dbReference type="NCBI Taxonomy" id="936078"/>
    <lineage>
        <taxon>Eukaryota</taxon>
        <taxon>Fungi</taxon>
        <taxon>Dikarya</taxon>
        <taxon>Ascomycota</taxon>
        <taxon>Pezizomycotina</taxon>
        <taxon>Sordariomycetes</taxon>
        <taxon>Hypocreomycetidae</taxon>
        <taxon>Glomerellales</taxon>
        <taxon>Plectosphaerellaceae</taxon>
        <taxon>Plectosphaerella</taxon>
    </lineage>
</organism>
<dbReference type="InterPro" id="IPR036770">
    <property type="entry name" value="Ankyrin_rpt-contain_sf"/>
</dbReference>
<protein>
    <recommendedName>
        <fullName evidence="4">Clr5 domain-containing protein</fullName>
    </recommendedName>
</protein>
<dbReference type="PROSITE" id="PS50088">
    <property type="entry name" value="ANK_REPEAT"/>
    <property type="match status" value="4"/>
</dbReference>
<keyword evidence="2 3" id="KW-0040">ANK repeat</keyword>
<feature type="repeat" description="ANK" evidence="3">
    <location>
        <begin position="509"/>
        <end position="541"/>
    </location>
</feature>
<feature type="repeat" description="ANK" evidence="3">
    <location>
        <begin position="438"/>
        <end position="470"/>
    </location>
</feature>
<dbReference type="Pfam" id="PF12796">
    <property type="entry name" value="Ank_2"/>
    <property type="match status" value="2"/>
</dbReference>
<evidence type="ECO:0000313" key="6">
    <source>
        <dbReference type="Proteomes" id="UP000770015"/>
    </source>
</evidence>
<keyword evidence="1" id="KW-0677">Repeat</keyword>